<dbReference type="Pfam" id="PF11551">
    <property type="entry name" value="Omp28"/>
    <property type="match status" value="1"/>
</dbReference>
<evidence type="ECO:0000313" key="2">
    <source>
        <dbReference type="Proteomes" id="UP000236654"/>
    </source>
</evidence>
<dbReference type="Proteomes" id="UP000236654">
    <property type="component" value="Unassembled WGS sequence"/>
</dbReference>
<keyword evidence="2" id="KW-1185">Reference proteome</keyword>
<dbReference type="EMBL" id="PJNI01000001">
    <property type="protein sequence ID" value="PKR82148.1"/>
    <property type="molecule type" value="Genomic_DNA"/>
</dbReference>
<dbReference type="InterPro" id="IPR021615">
    <property type="entry name" value="Omp28"/>
</dbReference>
<evidence type="ECO:0008006" key="3">
    <source>
        <dbReference type="Google" id="ProtNLM"/>
    </source>
</evidence>
<accession>A0A2I0R6D3</accession>
<dbReference type="RefSeq" id="WP_101333293.1">
    <property type="nucleotide sequence ID" value="NZ_PJNI01000001.1"/>
</dbReference>
<sequence>MNNLNYVLFILISSLVLLTSCDKVDHPYEKVASVNLDTTLYPNGTWDDYLANEYPSFSQNTNTNVNVLIEDYTGHKCNNCPTAADIAHGIHENNPNRVFVASIHIDPGANLSFQSAFPNATKYYTDHTNPDAVVYGKEFENGFNFGGNPNGTVNRKTVDNKMFDLSGTWQSRTSDILTANDLKVNIQSVFNYYQSTNGGFLHVEAEKKTSEAIEMNAVVYVIQDSLVDWQLMPDNTHNEFYIHRDKHLGSIDNNPFGIKAFDADAPVGEKVLLDYSYTLPANINKENLHFLIYVYDVDTYEILQVIKQKIE</sequence>
<organism evidence="1 2">
    <name type="scientific">Brumimicrobium salinarum</name>
    <dbReference type="NCBI Taxonomy" id="2058658"/>
    <lineage>
        <taxon>Bacteria</taxon>
        <taxon>Pseudomonadati</taxon>
        <taxon>Bacteroidota</taxon>
        <taxon>Flavobacteriia</taxon>
        <taxon>Flavobacteriales</taxon>
        <taxon>Crocinitomicaceae</taxon>
        <taxon>Brumimicrobium</taxon>
    </lineage>
</organism>
<dbReference type="Gene3D" id="2.60.40.10">
    <property type="entry name" value="Immunoglobulins"/>
    <property type="match status" value="1"/>
</dbReference>
<reference evidence="1 2" key="1">
    <citation type="submission" date="2017-12" db="EMBL/GenBank/DDBJ databases">
        <title>The draft genome sequence of Brumimicrobium saltpan LHR20.</title>
        <authorList>
            <person name="Do Z.-J."/>
            <person name="Luo H.-R."/>
        </authorList>
    </citation>
    <scope>NUCLEOTIDE SEQUENCE [LARGE SCALE GENOMIC DNA]</scope>
    <source>
        <strain evidence="1 2">LHR20</strain>
    </source>
</reference>
<name>A0A2I0R6D3_9FLAO</name>
<proteinExistence type="predicted"/>
<evidence type="ECO:0000313" key="1">
    <source>
        <dbReference type="EMBL" id="PKR82148.1"/>
    </source>
</evidence>
<protein>
    <recommendedName>
        <fullName evidence="3">Omp28-related outer membrane protein</fullName>
    </recommendedName>
</protein>
<dbReference type="AlphaFoldDB" id="A0A2I0R6D3"/>
<dbReference type="OrthoDB" id="1081990at2"/>
<dbReference type="InterPro" id="IPR013783">
    <property type="entry name" value="Ig-like_fold"/>
</dbReference>
<comment type="caution">
    <text evidence="1">The sequence shown here is derived from an EMBL/GenBank/DDBJ whole genome shotgun (WGS) entry which is preliminary data.</text>
</comment>
<gene>
    <name evidence="1" type="ORF">CW751_02080</name>
</gene>